<evidence type="ECO:0000259" key="4">
    <source>
        <dbReference type="Pfam" id="PF00534"/>
    </source>
</evidence>
<sequence>MLPRVLAISSSTDNGGSQRHSVTLAVDYQAHGGSVVIACPPGSFIEATSQRLGVKTVPFQLRNSADLSAVRALAQLVRDHEAEVLHSHARRDFVAATLAGKLTRCPVLLHVHVVRPLGEPLRLAGHFFNQVSGIIAVSEFTRQELEHWHGLRPGLVRRIYNGIDPHTFVEATSLRREWQIPEGDLVIGMVGRLTTKGQESFVPVAARLAQRYSNLHFVFVGPDGPELRFSELQAKLAAAGLQGRSLVAGVCDQIPRVMRSLDILVHLPTDEAFGLALIEAAAAGVPVVASSIGGCREVVVDQQTGILVPPNAPQETEQALASLLDNPALRQALGAAGQCRVQTEFSSQRQLADLCALYEEVTR</sequence>
<dbReference type="EMBL" id="JACHGW010000004">
    <property type="protein sequence ID" value="MBB6052330.1"/>
    <property type="molecule type" value="Genomic_DNA"/>
</dbReference>
<dbReference type="InterPro" id="IPR028098">
    <property type="entry name" value="Glyco_trans_4-like_N"/>
</dbReference>
<dbReference type="Pfam" id="PF00534">
    <property type="entry name" value="Glycos_transf_1"/>
    <property type="match status" value="1"/>
</dbReference>
<evidence type="ECO:0000259" key="5">
    <source>
        <dbReference type="Pfam" id="PF13439"/>
    </source>
</evidence>
<evidence type="ECO:0000313" key="6">
    <source>
        <dbReference type="EMBL" id="MBB6052330.1"/>
    </source>
</evidence>
<evidence type="ECO:0000313" key="7">
    <source>
        <dbReference type="Proteomes" id="UP000520814"/>
    </source>
</evidence>
<dbReference type="PANTHER" id="PTHR12526:SF640">
    <property type="entry name" value="COLANIC ACID BIOSYNTHESIS GLYCOSYLTRANSFERASE WCAL-RELATED"/>
    <property type="match status" value="1"/>
</dbReference>
<dbReference type="CDD" id="cd03801">
    <property type="entry name" value="GT4_PimA-like"/>
    <property type="match status" value="1"/>
</dbReference>
<dbReference type="SUPFAM" id="SSF53756">
    <property type="entry name" value="UDP-Glycosyltransferase/glycogen phosphorylase"/>
    <property type="match status" value="1"/>
</dbReference>
<dbReference type="InterPro" id="IPR001296">
    <property type="entry name" value="Glyco_trans_1"/>
</dbReference>
<gene>
    <name evidence="6" type="ORF">HNQ39_004151</name>
</gene>
<feature type="domain" description="Glycosyl transferase family 1" evidence="4">
    <location>
        <begin position="173"/>
        <end position="338"/>
    </location>
</feature>
<dbReference type="AlphaFoldDB" id="A0A7W9STX1"/>
<dbReference type="Proteomes" id="UP000520814">
    <property type="component" value="Unassembled WGS sequence"/>
</dbReference>
<dbReference type="RefSeq" id="WP_184201175.1">
    <property type="nucleotide sequence ID" value="NZ_JACHGW010000004.1"/>
</dbReference>
<evidence type="ECO:0000256" key="2">
    <source>
        <dbReference type="ARBA" id="ARBA00022676"/>
    </source>
</evidence>
<comment type="similarity">
    <text evidence="1">Belongs to the glycosyltransferase group 1 family. Glycosyltransferase 4 subfamily.</text>
</comment>
<name>A0A7W9STX1_ARMRO</name>
<reference evidence="6 7" key="1">
    <citation type="submission" date="2020-08" db="EMBL/GenBank/DDBJ databases">
        <title>Genomic Encyclopedia of Type Strains, Phase IV (KMG-IV): sequencing the most valuable type-strain genomes for metagenomic binning, comparative biology and taxonomic classification.</title>
        <authorList>
            <person name="Goeker M."/>
        </authorList>
    </citation>
    <scope>NUCLEOTIDE SEQUENCE [LARGE SCALE GENOMIC DNA]</scope>
    <source>
        <strain evidence="6 7">DSM 23562</strain>
    </source>
</reference>
<accession>A0A7W9STX1</accession>
<keyword evidence="2" id="KW-0328">Glycosyltransferase</keyword>
<keyword evidence="3 6" id="KW-0808">Transferase</keyword>
<keyword evidence="7" id="KW-1185">Reference proteome</keyword>
<feature type="domain" description="Glycosyltransferase subfamily 4-like N-terminal" evidence="5">
    <location>
        <begin position="15"/>
        <end position="165"/>
    </location>
</feature>
<organism evidence="6 7">
    <name type="scientific">Armatimonas rosea</name>
    <dbReference type="NCBI Taxonomy" id="685828"/>
    <lineage>
        <taxon>Bacteria</taxon>
        <taxon>Bacillati</taxon>
        <taxon>Armatimonadota</taxon>
        <taxon>Armatimonadia</taxon>
        <taxon>Armatimonadales</taxon>
        <taxon>Armatimonadaceae</taxon>
        <taxon>Armatimonas</taxon>
    </lineage>
</organism>
<evidence type="ECO:0000256" key="1">
    <source>
        <dbReference type="ARBA" id="ARBA00009481"/>
    </source>
</evidence>
<dbReference type="Gene3D" id="3.40.50.2000">
    <property type="entry name" value="Glycogen Phosphorylase B"/>
    <property type="match status" value="2"/>
</dbReference>
<dbReference type="GO" id="GO:0016757">
    <property type="term" value="F:glycosyltransferase activity"/>
    <property type="evidence" value="ECO:0007669"/>
    <property type="project" value="UniProtKB-KW"/>
</dbReference>
<dbReference type="PANTHER" id="PTHR12526">
    <property type="entry name" value="GLYCOSYLTRANSFERASE"/>
    <property type="match status" value="1"/>
</dbReference>
<proteinExistence type="inferred from homology"/>
<comment type="caution">
    <text evidence="6">The sequence shown here is derived from an EMBL/GenBank/DDBJ whole genome shotgun (WGS) entry which is preliminary data.</text>
</comment>
<dbReference type="Pfam" id="PF13439">
    <property type="entry name" value="Glyco_transf_4"/>
    <property type="match status" value="1"/>
</dbReference>
<protein>
    <submittedName>
        <fullName evidence="6">Glycosyltransferase involved in cell wall biosynthesis</fullName>
    </submittedName>
</protein>
<evidence type="ECO:0000256" key="3">
    <source>
        <dbReference type="ARBA" id="ARBA00022679"/>
    </source>
</evidence>